<feature type="compositionally biased region" description="Basic and acidic residues" evidence="1">
    <location>
        <begin position="705"/>
        <end position="728"/>
    </location>
</feature>
<dbReference type="STRING" id="1569628.A0A316UJS6"/>
<feature type="compositionally biased region" description="Polar residues" evidence="1">
    <location>
        <begin position="379"/>
        <end position="399"/>
    </location>
</feature>
<feature type="compositionally biased region" description="Low complexity" evidence="1">
    <location>
        <begin position="314"/>
        <end position="323"/>
    </location>
</feature>
<feature type="compositionally biased region" description="Polar residues" evidence="1">
    <location>
        <begin position="835"/>
        <end position="850"/>
    </location>
</feature>
<proteinExistence type="predicted"/>
<feature type="compositionally biased region" description="Low complexity" evidence="1">
    <location>
        <begin position="413"/>
        <end position="430"/>
    </location>
</feature>
<feature type="compositionally biased region" description="Acidic residues" evidence="1">
    <location>
        <begin position="278"/>
        <end position="301"/>
    </location>
</feature>
<keyword evidence="3" id="KW-1185">Reference proteome</keyword>
<feature type="compositionally biased region" description="Low complexity" evidence="1">
    <location>
        <begin position="44"/>
        <end position="82"/>
    </location>
</feature>
<feature type="compositionally biased region" description="Polar residues" evidence="1">
    <location>
        <begin position="218"/>
        <end position="227"/>
    </location>
</feature>
<evidence type="ECO:0000313" key="3">
    <source>
        <dbReference type="Proteomes" id="UP000245884"/>
    </source>
</evidence>
<dbReference type="EMBL" id="KZ819675">
    <property type="protein sequence ID" value="PWN25537.1"/>
    <property type="molecule type" value="Genomic_DNA"/>
</dbReference>
<dbReference type="OrthoDB" id="248233at2759"/>
<dbReference type="PANTHER" id="PTHR48125:SF10">
    <property type="entry name" value="OS12G0136300 PROTEIN"/>
    <property type="match status" value="1"/>
</dbReference>
<feature type="compositionally biased region" description="Low complexity" evidence="1">
    <location>
        <begin position="521"/>
        <end position="538"/>
    </location>
</feature>
<name>A0A316UJS6_9BASI</name>
<feature type="compositionally biased region" description="Basic and acidic residues" evidence="1">
    <location>
        <begin position="612"/>
        <end position="623"/>
    </location>
</feature>
<feature type="compositionally biased region" description="Low complexity" evidence="1">
    <location>
        <begin position="437"/>
        <end position="447"/>
    </location>
</feature>
<feature type="region of interest" description="Disordered" evidence="1">
    <location>
        <begin position="462"/>
        <end position="623"/>
    </location>
</feature>
<protein>
    <submittedName>
        <fullName evidence="2">Uncharacterized protein</fullName>
    </submittedName>
</protein>
<feature type="compositionally biased region" description="Acidic residues" evidence="1">
    <location>
        <begin position="851"/>
        <end position="860"/>
    </location>
</feature>
<dbReference type="AlphaFoldDB" id="A0A316UJS6"/>
<evidence type="ECO:0000256" key="1">
    <source>
        <dbReference type="SAM" id="MobiDB-lite"/>
    </source>
</evidence>
<feature type="region of interest" description="Disordered" evidence="1">
    <location>
        <begin position="705"/>
        <end position="865"/>
    </location>
</feature>
<feature type="region of interest" description="Disordered" evidence="1">
    <location>
        <begin position="179"/>
        <end position="230"/>
    </location>
</feature>
<dbReference type="PANTHER" id="PTHR48125">
    <property type="entry name" value="LP07818P1"/>
    <property type="match status" value="1"/>
</dbReference>
<gene>
    <name evidence="2" type="ORF">BDZ90DRAFT_262186</name>
</gene>
<dbReference type="Proteomes" id="UP000245884">
    <property type="component" value="Unassembled WGS sequence"/>
</dbReference>
<feature type="compositionally biased region" description="Basic residues" evidence="1">
    <location>
        <begin position="746"/>
        <end position="757"/>
    </location>
</feature>
<feature type="region of interest" description="Disordered" evidence="1">
    <location>
        <begin position="878"/>
        <end position="927"/>
    </location>
</feature>
<feature type="compositionally biased region" description="Low complexity" evidence="1">
    <location>
        <begin position="367"/>
        <end position="378"/>
    </location>
</feature>
<dbReference type="GeneID" id="37030279"/>
<feature type="compositionally biased region" description="Basic residues" evidence="1">
    <location>
        <begin position="817"/>
        <end position="827"/>
    </location>
</feature>
<feature type="compositionally biased region" description="Polar residues" evidence="1">
    <location>
        <begin position="342"/>
        <end position="361"/>
    </location>
</feature>
<feature type="region of interest" description="Disordered" evidence="1">
    <location>
        <begin position="1"/>
        <end position="88"/>
    </location>
</feature>
<reference evidence="2 3" key="1">
    <citation type="journal article" date="2018" name="Mol. Biol. Evol.">
        <title>Broad Genomic Sampling Reveals a Smut Pathogenic Ancestry of the Fungal Clade Ustilaginomycotina.</title>
        <authorList>
            <person name="Kijpornyongpan T."/>
            <person name="Mondo S.J."/>
            <person name="Barry K."/>
            <person name="Sandor L."/>
            <person name="Lee J."/>
            <person name="Lipzen A."/>
            <person name="Pangilinan J."/>
            <person name="LaButti K."/>
            <person name="Hainaut M."/>
            <person name="Henrissat B."/>
            <person name="Grigoriev I.V."/>
            <person name="Spatafora J.W."/>
            <person name="Aime M.C."/>
        </authorList>
    </citation>
    <scope>NUCLEOTIDE SEQUENCE [LARGE SCALE GENOMIC DNA]</scope>
    <source>
        <strain evidence="2 3">MCA 5214</strain>
    </source>
</reference>
<feature type="compositionally biased region" description="Basic and acidic residues" evidence="1">
    <location>
        <begin position="572"/>
        <end position="581"/>
    </location>
</feature>
<accession>A0A316UJS6</accession>
<organism evidence="2 3">
    <name type="scientific">Jaminaea rosea</name>
    <dbReference type="NCBI Taxonomy" id="1569628"/>
    <lineage>
        <taxon>Eukaryota</taxon>
        <taxon>Fungi</taxon>
        <taxon>Dikarya</taxon>
        <taxon>Basidiomycota</taxon>
        <taxon>Ustilaginomycotina</taxon>
        <taxon>Exobasidiomycetes</taxon>
        <taxon>Microstromatales</taxon>
        <taxon>Microstromatales incertae sedis</taxon>
        <taxon>Jaminaea</taxon>
    </lineage>
</organism>
<sequence length="952" mass="100428">MSIDDNNSIARAAQPTAAAVSSSSTGSPAAQAHLLRRSSGSGGNNNSKTVISSRSSPSPLPHALSSSSSSSSPLPSPRSFSPIHPEPDKRGNLEYKLRILPVSANRFSRLVTQLKWRLAEGGGLAVYEIGVLDDGTLIGLPRDEMRCSLAQLALMGRELGASCEVRRCIVVERGGSGAQDVEGEETAVSSSSLPAADAEGPEVLPSPDHLVPYRHRLGSSSKNQSPGLDNIVGLRSLNNAEAANLLGHATDATTQHSSSWRYEIAPHLSDSGNGDTTVDAEDEDSGSEVAHDDEEEQDDDGFAFSLSLSDDDTTAPPASTSPSLPRKNGPADSASRPRRTSKSVSNSPWQRFSSPATTNVASPVLQPATTPRTTPAATISSSVNSGSEAQDGACSSSPTSTPPLDAHGDESPSPRGATSPSSSRGASPFSTRREPKAIATKPIAPPTKYAFTDLAGMDVEGVLTFALPPPPSKEEAPRESGAVARRRRQREAKRLARLNNMSNGQAPEPANASVPPAANDSQVSHSPSPQSHSMTSKSLAKGPSYFPHTGPTPSPSPVAGSRATPPLSAPEEVLRLSQERKSTKRSHQRRSKGGDGSDAILSGAKLERRARRVAEHKAKEREGEGILLAMDCDHLDDAFDFAGPSGGKSRQEWWRFSGKSLEADLPFFDPTRQAWVRDVAVWLTVDEVFELARSWHPDAAVKLGRSGEGKEIGSDADEHARDGEDGHGDNNAGPSTEGKEEEKISRKSQGRRRRKEKKKVEAQLRLAAESAALSGGYHPPASQPSSDSSNYPPGYVARPSYLPPPTSAVAIPPLGSKPRHRHRHRGRNSLAGPDSGSSPASHPLARSQTYGEDEDEDEDSFSVGLTLNIDDYDSMAAARKHAPAAPGSAASPSPSSSTTTTGTTTGMMARVNGAAEEMTGGSGGRDAEQPAQLRFIVEAVLSLNALRRGRHQ</sequence>
<dbReference type="RefSeq" id="XP_025360149.1">
    <property type="nucleotide sequence ID" value="XM_025508456.1"/>
</dbReference>
<evidence type="ECO:0000313" key="2">
    <source>
        <dbReference type="EMBL" id="PWN25537.1"/>
    </source>
</evidence>
<feature type="region of interest" description="Disordered" evidence="1">
    <location>
        <begin position="265"/>
        <end position="447"/>
    </location>
</feature>
<feature type="compositionally biased region" description="Low complexity" evidence="1">
    <location>
        <begin position="883"/>
        <end position="906"/>
    </location>
</feature>
<feature type="compositionally biased region" description="Basic residues" evidence="1">
    <location>
        <begin position="582"/>
        <end position="591"/>
    </location>
</feature>
<feature type="compositionally biased region" description="Low complexity" evidence="1">
    <location>
        <begin position="8"/>
        <end position="32"/>
    </location>
</feature>